<reference evidence="1 2" key="1">
    <citation type="submission" date="2024-02" db="EMBL/GenBank/DDBJ databases">
        <authorList>
            <person name="Vignale AGUSTIN F."/>
            <person name="Sosa J E."/>
            <person name="Modenutti C."/>
        </authorList>
    </citation>
    <scope>NUCLEOTIDE SEQUENCE [LARGE SCALE GENOMIC DNA]</scope>
</reference>
<sequence length="142" mass="15966">MAVKGDCRSCKPNGVQILLQAVQSNKYKMWEELGRNNRGVILTISIVQGVSNRRFIVIPQGIDQNRWKELIRILSKVVHGGGSRRWTGVVKKDVSSLMNGNWDKGTLTGNRRDGKILKISGTRHDLNPRVDRSVFGKWNSAV</sequence>
<evidence type="ECO:0000313" key="2">
    <source>
        <dbReference type="Proteomes" id="UP001642360"/>
    </source>
</evidence>
<name>A0ABC8R250_9AQUA</name>
<dbReference type="EMBL" id="CAUOFW020000770">
    <property type="protein sequence ID" value="CAK9136663.1"/>
    <property type="molecule type" value="Genomic_DNA"/>
</dbReference>
<feature type="non-terminal residue" evidence="1">
    <location>
        <position position="142"/>
    </location>
</feature>
<accession>A0ABC8R250</accession>
<organism evidence="1 2">
    <name type="scientific">Ilex paraguariensis</name>
    <name type="common">yerba mate</name>
    <dbReference type="NCBI Taxonomy" id="185542"/>
    <lineage>
        <taxon>Eukaryota</taxon>
        <taxon>Viridiplantae</taxon>
        <taxon>Streptophyta</taxon>
        <taxon>Embryophyta</taxon>
        <taxon>Tracheophyta</taxon>
        <taxon>Spermatophyta</taxon>
        <taxon>Magnoliopsida</taxon>
        <taxon>eudicotyledons</taxon>
        <taxon>Gunneridae</taxon>
        <taxon>Pentapetalae</taxon>
        <taxon>asterids</taxon>
        <taxon>campanulids</taxon>
        <taxon>Aquifoliales</taxon>
        <taxon>Aquifoliaceae</taxon>
        <taxon>Ilex</taxon>
    </lineage>
</organism>
<gene>
    <name evidence="1" type="ORF">ILEXP_LOCUS3663</name>
</gene>
<comment type="caution">
    <text evidence="1">The sequence shown here is derived from an EMBL/GenBank/DDBJ whole genome shotgun (WGS) entry which is preliminary data.</text>
</comment>
<dbReference type="Proteomes" id="UP001642360">
    <property type="component" value="Unassembled WGS sequence"/>
</dbReference>
<dbReference type="AlphaFoldDB" id="A0ABC8R250"/>
<proteinExistence type="predicted"/>
<keyword evidence="2" id="KW-1185">Reference proteome</keyword>
<protein>
    <submittedName>
        <fullName evidence="1">Uncharacterized protein</fullName>
    </submittedName>
</protein>
<evidence type="ECO:0000313" key="1">
    <source>
        <dbReference type="EMBL" id="CAK9136663.1"/>
    </source>
</evidence>